<name>A0AAN6YIL9_9PEZI</name>
<organism evidence="3 4">
    <name type="scientific">Rhypophila decipiens</name>
    <dbReference type="NCBI Taxonomy" id="261697"/>
    <lineage>
        <taxon>Eukaryota</taxon>
        <taxon>Fungi</taxon>
        <taxon>Dikarya</taxon>
        <taxon>Ascomycota</taxon>
        <taxon>Pezizomycotina</taxon>
        <taxon>Sordariomycetes</taxon>
        <taxon>Sordariomycetidae</taxon>
        <taxon>Sordariales</taxon>
        <taxon>Naviculisporaceae</taxon>
        <taxon>Rhypophila</taxon>
    </lineage>
</organism>
<dbReference type="CDD" id="cd09917">
    <property type="entry name" value="F-box_SF"/>
    <property type="match status" value="1"/>
</dbReference>
<dbReference type="PROSITE" id="PS50181">
    <property type="entry name" value="FBOX"/>
    <property type="match status" value="1"/>
</dbReference>
<reference evidence="3" key="1">
    <citation type="journal article" date="2023" name="Mol. Phylogenet. Evol.">
        <title>Genome-scale phylogeny and comparative genomics of the fungal order Sordariales.</title>
        <authorList>
            <person name="Hensen N."/>
            <person name="Bonometti L."/>
            <person name="Westerberg I."/>
            <person name="Brannstrom I.O."/>
            <person name="Guillou S."/>
            <person name="Cros-Aarteil S."/>
            <person name="Calhoun S."/>
            <person name="Haridas S."/>
            <person name="Kuo A."/>
            <person name="Mondo S."/>
            <person name="Pangilinan J."/>
            <person name="Riley R."/>
            <person name="LaButti K."/>
            <person name="Andreopoulos B."/>
            <person name="Lipzen A."/>
            <person name="Chen C."/>
            <person name="Yan M."/>
            <person name="Daum C."/>
            <person name="Ng V."/>
            <person name="Clum A."/>
            <person name="Steindorff A."/>
            <person name="Ohm R.A."/>
            <person name="Martin F."/>
            <person name="Silar P."/>
            <person name="Natvig D.O."/>
            <person name="Lalanne C."/>
            <person name="Gautier V."/>
            <person name="Ament-Velasquez S.L."/>
            <person name="Kruys A."/>
            <person name="Hutchinson M.I."/>
            <person name="Powell A.J."/>
            <person name="Barry K."/>
            <person name="Miller A.N."/>
            <person name="Grigoriev I.V."/>
            <person name="Debuchy R."/>
            <person name="Gladieux P."/>
            <person name="Hiltunen Thoren M."/>
            <person name="Johannesson H."/>
        </authorList>
    </citation>
    <scope>NUCLEOTIDE SEQUENCE</scope>
    <source>
        <strain evidence="3">PSN293</strain>
    </source>
</reference>
<proteinExistence type="predicted"/>
<comment type="caution">
    <text evidence="3">The sequence shown here is derived from an EMBL/GenBank/DDBJ whole genome shotgun (WGS) entry which is preliminary data.</text>
</comment>
<feature type="compositionally biased region" description="Basic and acidic residues" evidence="1">
    <location>
        <begin position="568"/>
        <end position="579"/>
    </location>
</feature>
<evidence type="ECO:0000259" key="2">
    <source>
        <dbReference type="PROSITE" id="PS50181"/>
    </source>
</evidence>
<reference evidence="3" key="2">
    <citation type="submission" date="2023-05" db="EMBL/GenBank/DDBJ databases">
        <authorList>
            <consortium name="Lawrence Berkeley National Laboratory"/>
            <person name="Steindorff A."/>
            <person name="Hensen N."/>
            <person name="Bonometti L."/>
            <person name="Westerberg I."/>
            <person name="Brannstrom I.O."/>
            <person name="Guillou S."/>
            <person name="Cros-Aarteil S."/>
            <person name="Calhoun S."/>
            <person name="Haridas S."/>
            <person name="Kuo A."/>
            <person name="Mondo S."/>
            <person name="Pangilinan J."/>
            <person name="Riley R."/>
            <person name="Labutti K."/>
            <person name="Andreopoulos B."/>
            <person name="Lipzen A."/>
            <person name="Chen C."/>
            <person name="Yanf M."/>
            <person name="Daum C."/>
            <person name="Ng V."/>
            <person name="Clum A."/>
            <person name="Ohm R."/>
            <person name="Martin F."/>
            <person name="Silar P."/>
            <person name="Natvig D."/>
            <person name="Lalanne C."/>
            <person name="Gautier V."/>
            <person name="Ament-Velasquez S.L."/>
            <person name="Kruys A."/>
            <person name="Hutchinson M.I."/>
            <person name="Powell A.J."/>
            <person name="Barry K."/>
            <person name="Miller A.N."/>
            <person name="Grigoriev I.V."/>
            <person name="Debuchy R."/>
            <person name="Gladieux P."/>
            <person name="Thoren M.H."/>
            <person name="Johannesson H."/>
        </authorList>
    </citation>
    <scope>NUCLEOTIDE SEQUENCE</scope>
    <source>
        <strain evidence="3">PSN293</strain>
    </source>
</reference>
<feature type="region of interest" description="Disordered" evidence="1">
    <location>
        <begin position="568"/>
        <end position="597"/>
    </location>
</feature>
<accession>A0AAN6YIL9</accession>
<feature type="region of interest" description="Disordered" evidence="1">
    <location>
        <begin position="169"/>
        <end position="188"/>
    </location>
</feature>
<sequence length="597" mass="69822">MSQATIQGQLGLMTIPVDILYEITSHLDYGDAFQLAGASSGLRGALHPLLTSPDASFPLSVEAKQTALRCAEKISKQHIRNLACFTCMRMLPREAFSASNRRGDRGKGVLACDPPSADMGSVPDMESEGRHWYWRASDRFYREEHAYWAKRFCWDCGIKHLKFPHMQGVRRYPKKRRSRQDRKQDPQDPIMVARVARERAQEVWYLCHQCGQMKTKENMCLPVPWAQLEEGERQERKARGHPKMLCSGIFDDDLHKHDYCHQSTGSSRPRSAISRLELLPEVIQYRIFGHLPYRDKIMLSQTSRHFAAAVQPSSSIYYPFSLNEKYDFIRRCEETKRKLETEHRQDDLACYGCFRMRPEAKFCFDQLRQTVWGYRNIPRFNAYSTGFRRVPPWWDQPRDSWRPRNSPRQDEEGDSSQDEEGDSSQDEEWDGSPDRVRKRRCNSCLAKMFYLGLLKERPTAYRFGGLVRNANRQERTWQEDEEAMKRLFLFGLQELCKQRHCRREGVAGQMVSREVMSYSRKAWGLAFYHTYSTTDESLSGIKGFECWGCVHRVERGVWIAKELERLRPKTRPRDSHGPDDEYEPDDDDEDMYSSGSD</sequence>
<feature type="region of interest" description="Disordered" evidence="1">
    <location>
        <begin position="398"/>
        <end position="435"/>
    </location>
</feature>
<dbReference type="SUPFAM" id="SSF81383">
    <property type="entry name" value="F-box domain"/>
    <property type="match status" value="1"/>
</dbReference>
<dbReference type="Proteomes" id="UP001301769">
    <property type="component" value="Unassembled WGS sequence"/>
</dbReference>
<feature type="domain" description="F-box" evidence="2">
    <location>
        <begin position="273"/>
        <end position="320"/>
    </location>
</feature>
<feature type="compositionally biased region" description="Basic and acidic residues" evidence="1">
    <location>
        <begin position="398"/>
        <end position="410"/>
    </location>
</feature>
<evidence type="ECO:0000256" key="1">
    <source>
        <dbReference type="SAM" id="MobiDB-lite"/>
    </source>
</evidence>
<dbReference type="Pfam" id="PF00646">
    <property type="entry name" value="F-box"/>
    <property type="match status" value="1"/>
</dbReference>
<evidence type="ECO:0000313" key="4">
    <source>
        <dbReference type="Proteomes" id="UP001301769"/>
    </source>
</evidence>
<gene>
    <name evidence="3" type="ORF">QBC37DRAFT_397195</name>
</gene>
<dbReference type="InterPro" id="IPR001810">
    <property type="entry name" value="F-box_dom"/>
</dbReference>
<dbReference type="EMBL" id="MU858064">
    <property type="protein sequence ID" value="KAK4216837.1"/>
    <property type="molecule type" value="Genomic_DNA"/>
</dbReference>
<dbReference type="AlphaFoldDB" id="A0AAN6YIL9"/>
<feature type="compositionally biased region" description="Acidic residues" evidence="1">
    <location>
        <begin position="580"/>
        <end position="591"/>
    </location>
</feature>
<keyword evidence="4" id="KW-1185">Reference proteome</keyword>
<evidence type="ECO:0000313" key="3">
    <source>
        <dbReference type="EMBL" id="KAK4216837.1"/>
    </source>
</evidence>
<protein>
    <recommendedName>
        <fullName evidence="2">F-box domain-containing protein</fullName>
    </recommendedName>
</protein>
<dbReference type="InterPro" id="IPR036047">
    <property type="entry name" value="F-box-like_dom_sf"/>
</dbReference>
<feature type="compositionally biased region" description="Acidic residues" evidence="1">
    <location>
        <begin position="411"/>
        <end position="431"/>
    </location>
</feature>
<feature type="compositionally biased region" description="Basic residues" evidence="1">
    <location>
        <begin position="171"/>
        <end position="180"/>
    </location>
</feature>